<accession>A0A0A9ATN4</accession>
<organism evidence="2">
    <name type="scientific">Arundo donax</name>
    <name type="common">Giant reed</name>
    <name type="synonym">Donax arundinaceus</name>
    <dbReference type="NCBI Taxonomy" id="35708"/>
    <lineage>
        <taxon>Eukaryota</taxon>
        <taxon>Viridiplantae</taxon>
        <taxon>Streptophyta</taxon>
        <taxon>Embryophyta</taxon>
        <taxon>Tracheophyta</taxon>
        <taxon>Spermatophyta</taxon>
        <taxon>Magnoliopsida</taxon>
        <taxon>Liliopsida</taxon>
        <taxon>Poales</taxon>
        <taxon>Poaceae</taxon>
        <taxon>PACMAD clade</taxon>
        <taxon>Arundinoideae</taxon>
        <taxon>Arundineae</taxon>
        <taxon>Arundo</taxon>
    </lineage>
</organism>
<dbReference type="AlphaFoldDB" id="A0A0A9ATN4"/>
<sequence length="132" mass="13830">MSSRRGDESTEYLPLQTSTSSVSDDSSMSDPEAALPLSLRSEARDSGTAARGMCPLRNFSGGGMPRLPRPAAPRTARRASMRSWLCNAAPSRTHLSASRSSPSVNMARACGLQLGAETSRGFGAGSDPSARI</sequence>
<dbReference type="EMBL" id="GBRH01245615">
    <property type="protein sequence ID" value="JAD52280.1"/>
    <property type="molecule type" value="Transcribed_RNA"/>
</dbReference>
<feature type="compositionally biased region" description="Low complexity" evidence="1">
    <location>
        <begin position="18"/>
        <end position="30"/>
    </location>
</feature>
<proteinExistence type="predicted"/>
<reference evidence="2" key="2">
    <citation type="journal article" date="2015" name="Data Brief">
        <title>Shoot transcriptome of the giant reed, Arundo donax.</title>
        <authorList>
            <person name="Barrero R.A."/>
            <person name="Guerrero F.D."/>
            <person name="Moolhuijzen P."/>
            <person name="Goolsby J.A."/>
            <person name="Tidwell J."/>
            <person name="Bellgard S.E."/>
            <person name="Bellgard M.I."/>
        </authorList>
    </citation>
    <scope>NUCLEOTIDE SEQUENCE</scope>
    <source>
        <tissue evidence="2">Shoot tissue taken approximately 20 cm above the soil surface</tissue>
    </source>
</reference>
<feature type="region of interest" description="Disordered" evidence="1">
    <location>
        <begin position="1"/>
        <end position="78"/>
    </location>
</feature>
<protein>
    <submittedName>
        <fullName evidence="2">Uncharacterized protein</fullName>
    </submittedName>
</protein>
<evidence type="ECO:0000313" key="2">
    <source>
        <dbReference type="EMBL" id="JAD52280.1"/>
    </source>
</evidence>
<name>A0A0A9ATN4_ARUDO</name>
<evidence type="ECO:0000256" key="1">
    <source>
        <dbReference type="SAM" id="MobiDB-lite"/>
    </source>
</evidence>
<reference evidence="2" key="1">
    <citation type="submission" date="2014-09" db="EMBL/GenBank/DDBJ databases">
        <authorList>
            <person name="Magalhaes I.L.F."/>
            <person name="Oliveira U."/>
            <person name="Santos F.R."/>
            <person name="Vidigal T.H.D.A."/>
            <person name="Brescovit A.D."/>
            <person name="Santos A.J."/>
        </authorList>
    </citation>
    <scope>NUCLEOTIDE SEQUENCE</scope>
    <source>
        <tissue evidence="2">Shoot tissue taken approximately 20 cm above the soil surface</tissue>
    </source>
</reference>